<evidence type="ECO:0000256" key="1">
    <source>
        <dbReference type="SAM" id="SignalP"/>
    </source>
</evidence>
<gene>
    <name evidence="2" type="ORF">X975_13723</name>
</gene>
<dbReference type="EMBL" id="KK116374">
    <property type="protein sequence ID" value="KFM67598.1"/>
    <property type="molecule type" value="Genomic_DNA"/>
</dbReference>
<keyword evidence="1" id="KW-0732">Signal</keyword>
<dbReference type="Proteomes" id="UP000054359">
    <property type="component" value="Unassembled WGS sequence"/>
</dbReference>
<accession>A0A087TR59</accession>
<feature type="non-terminal residue" evidence="2">
    <location>
        <position position="135"/>
    </location>
</feature>
<dbReference type="AlphaFoldDB" id="A0A087TR59"/>
<evidence type="ECO:0000313" key="2">
    <source>
        <dbReference type="EMBL" id="KFM67598.1"/>
    </source>
</evidence>
<sequence>MNILTAFVLASSICAMCLSDENETIVNWRDTFMKFFKWFSCEYTSEAFQEYVECKKIKPQRCIQNYDRCMEKTIPQASNQKEQMAEVCKNPEILEKAYDCIIVESEASELTEEEMERLTAYVDCTQVVYRNHYKE</sequence>
<organism evidence="2 3">
    <name type="scientific">Stegodyphus mimosarum</name>
    <name type="common">African social velvet spider</name>
    <dbReference type="NCBI Taxonomy" id="407821"/>
    <lineage>
        <taxon>Eukaryota</taxon>
        <taxon>Metazoa</taxon>
        <taxon>Ecdysozoa</taxon>
        <taxon>Arthropoda</taxon>
        <taxon>Chelicerata</taxon>
        <taxon>Arachnida</taxon>
        <taxon>Araneae</taxon>
        <taxon>Araneomorphae</taxon>
        <taxon>Entelegynae</taxon>
        <taxon>Eresoidea</taxon>
        <taxon>Eresidae</taxon>
        <taxon>Stegodyphus</taxon>
    </lineage>
</organism>
<name>A0A087TR59_STEMI</name>
<feature type="chain" id="PRO_5001829846" evidence="1">
    <location>
        <begin position="20"/>
        <end position="135"/>
    </location>
</feature>
<reference evidence="2 3" key="1">
    <citation type="submission" date="2013-11" db="EMBL/GenBank/DDBJ databases">
        <title>Genome sequencing of Stegodyphus mimosarum.</title>
        <authorList>
            <person name="Bechsgaard J."/>
        </authorList>
    </citation>
    <scope>NUCLEOTIDE SEQUENCE [LARGE SCALE GENOMIC DNA]</scope>
</reference>
<feature type="signal peptide" evidence="1">
    <location>
        <begin position="1"/>
        <end position="19"/>
    </location>
</feature>
<proteinExistence type="predicted"/>
<keyword evidence="3" id="KW-1185">Reference proteome</keyword>
<protein>
    <submittedName>
        <fullName evidence="2">Uncharacterized protein</fullName>
    </submittedName>
</protein>
<evidence type="ECO:0000313" key="3">
    <source>
        <dbReference type="Proteomes" id="UP000054359"/>
    </source>
</evidence>